<feature type="domain" description="EAL" evidence="1">
    <location>
        <begin position="185"/>
        <end position="439"/>
    </location>
</feature>
<dbReference type="Pfam" id="PF13426">
    <property type="entry name" value="PAS_9"/>
    <property type="match status" value="2"/>
</dbReference>
<dbReference type="EMBL" id="ABFX02000003">
    <property type="protein sequence ID" value="EDS19782.1"/>
    <property type="molecule type" value="Genomic_DNA"/>
</dbReference>
<dbReference type="Pfam" id="PF08447">
    <property type="entry name" value="PAS_3"/>
    <property type="match status" value="1"/>
</dbReference>
<evidence type="ECO:0000259" key="2">
    <source>
        <dbReference type="PROSITE" id="PS50887"/>
    </source>
</evidence>
<comment type="caution">
    <text evidence="3">The sequence shown here is derived from an EMBL/GenBank/DDBJ whole genome shotgun (WGS) entry which is preliminary data.</text>
</comment>
<dbReference type="Pfam" id="PF00990">
    <property type="entry name" value="GGDEF"/>
    <property type="match status" value="1"/>
</dbReference>
<dbReference type="SUPFAM" id="SSF141868">
    <property type="entry name" value="EAL domain-like"/>
    <property type="match status" value="1"/>
</dbReference>
<dbReference type="InterPro" id="IPR035965">
    <property type="entry name" value="PAS-like_dom_sf"/>
</dbReference>
<dbReference type="GO" id="GO:0071111">
    <property type="term" value="F:cyclic-guanylate-specific phosphodiesterase activity"/>
    <property type="evidence" value="ECO:0007669"/>
    <property type="project" value="InterPro"/>
</dbReference>
<dbReference type="Gene3D" id="3.30.70.270">
    <property type="match status" value="1"/>
</dbReference>
<reference evidence="3" key="2">
    <citation type="submission" date="2014-06" db="EMBL/GenBank/DDBJ databases">
        <title>Draft genome sequence of Clostridium ramosum(DSM 1402).</title>
        <authorList>
            <person name="Sudarsanam P."/>
            <person name="Ley R."/>
            <person name="Guruge J."/>
            <person name="Turnbaugh P.J."/>
            <person name="Mahowald M."/>
            <person name="Liep D."/>
            <person name="Gordon J."/>
        </authorList>
    </citation>
    <scope>NUCLEOTIDE SEQUENCE</scope>
    <source>
        <strain evidence="3">DSM 1402</strain>
    </source>
</reference>
<evidence type="ECO:0000259" key="1">
    <source>
        <dbReference type="PROSITE" id="PS50883"/>
    </source>
</evidence>
<proteinExistence type="predicted"/>
<protein>
    <submittedName>
        <fullName evidence="3">PAS domain S-box protein</fullName>
    </submittedName>
</protein>
<feature type="domain" description="GGDEF" evidence="2">
    <location>
        <begin position="42"/>
        <end position="176"/>
    </location>
</feature>
<dbReference type="PROSITE" id="PS50883">
    <property type="entry name" value="EAL"/>
    <property type="match status" value="1"/>
</dbReference>
<dbReference type="InterPro" id="IPR000014">
    <property type="entry name" value="PAS"/>
</dbReference>
<evidence type="ECO:0000313" key="3">
    <source>
        <dbReference type="EMBL" id="EDS19782.1"/>
    </source>
</evidence>
<dbReference type="Gene3D" id="3.20.20.450">
    <property type="entry name" value="EAL domain"/>
    <property type="match status" value="1"/>
</dbReference>
<dbReference type="PANTHER" id="PTHR33121">
    <property type="entry name" value="CYCLIC DI-GMP PHOSPHODIESTERASE PDEF"/>
    <property type="match status" value="1"/>
</dbReference>
<name>B0N222_9FIRM</name>
<dbReference type="CDD" id="cd00130">
    <property type="entry name" value="PAS"/>
    <property type="match status" value="2"/>
</dbReference>
<accession>B0N222</accession>
<dbReference type="HOGENOM" id="CLU_000445_2_0_9"/>
<organism evidence="3 4">
    <name type="scientific">Thomasclavelia ramosa DSM 1402</name>
    <dbReference type="NCBI Taxonomy" id="445974"/>
    <lineage>
        <taxon>Bacteria</taxon>
        <taxon>Bacillati</taxon>
        <taxon>Bacillota</taxon>
        <taxon>Erysipelotrichia</taxon>
        <taxon>Erysipelotrichales</taxon>
        <taxon>Coprobacillaceae</taxon>
        <taxon>Thomasclavelia</taxon>
    </lineage>
</organism>
<sequence>MKIECDQKGGVKMEESHNFYLNDYTEFVKQATDIIESNKNSKNYVIMYADLTNFQLVNDFYGFIEGDRFLLEFAKFLSMSPRTILCGRVFSDHFLRLSLFEDNCDIESVTRNYEQKLETFISSQEEHHPDSKIAVAAGLCPVKLEEKAIIKAIDQANIARKEAKKDNHCKLVWFNEDMQKFINKRKILEIEIQNALRNKLFTFYLQPKVNINTGKIVGSEALARLIKDNKVIYPDQFIEIMEKNETIIDLDFLICQQVCRYLRERIDQGKKLIPVSMNMSRMHVYETGFVARVNKIVNKYNIPPYLLEFELTETVILKNLTKVREVADELRSFGYRVSIDDYGTGYSGMNIWQDLNFDIVKLDRSYITKRESNNNRNNIIIPAIVDICNKLQTTIICEGVETLDQCLYMKRFGCNVVQGYYFSKPVSTVEFEKMIDETDGKFNLPWNKDDFKYTSVDNISQSEIKAITNSIFNFIPGGVAGFSYELELLFVSDSLVELSGYSREELLSGGIEWPKKLFYSEEEFKHVFYHNGLADRSSKNLVEFKIKAKNGKTVYINMYGGLVDSPEWGSYYLCCFYDVTNEKVNELKSHELQENINSLLKNINGGIGKMTLDGKGTILFASDGFYKTIGYTRTDFNQPPINNDLSQIVSKEAYFLCNHVIEQIKAGKIDYFEVEVNSKTAQKIWLTIYFSNIHRENGKLVADVFCIDSTVDHQQMMLEQHCNEMEDNLNIVIENTPGDIVVIKIKDDHITTKFLSHGLSKIFDFEQSELTDILKHNKGFDLVYEDDREVLAKQFIELSKQKSCVNFDYRSYYKNGKVSWHNINANFYRQEEDGTIIYHGIITNINTLKEQQERAEKLKDRYNFILSVLAVDVWNFDVRNNRMDSLYMDDKFSIDLPKGAKIVPEKLLEDALILPEDQNKYLNMLTSIRAGQKTAHDKLHCRIKTGEYNLFDLMIRVKDTNSDMAIIMAKNFDQFFNKKE</sequence>
<dbReference type="PROSITE" id="PS50887">
    <property type="entry name" value="GGDEF"/>
    <property type="match status" value="1"/>
</dbReference>
<gene>
    <name evidence="3" type="ORF">CLORAM_00658</name>
</gene>
<reference evidence="3" key="1">
    <citation type="submission" date="2007-11" db="EMBL/GenBank/DDBJ databases">
        <authorList>
            <person name="Fulton L."/>
            <person name="Clifton S."/>
            <person name="Fulton B."/>
            <person name="Xu J."/>
            <person name="Minx P."/>
            <person name="Pepin K.H."/>
            <person name="Johnson M."/>
            <person name="Thiruvilangam P."/>
            <person name="Bhonagiri V."/>
            <person name="Nash W.E."/>
            <person name="Mardis E.R."/>
            <person name="Wilson R.K."/>
        </authorList>
    </citation>
    <scope>NUCLEOTIDE SEQUENCE [LARGE SCALE GENOMIC DNA]</scope>
    <source>
        <strain evidence="3">DSM 1402</strain>
    </source>
</reference>
<dbReference type="InterPro" id="IPR043128">
    <property type="entry name" value="Rev_trsase/Diguanyl_cyclase"/>
</dbReference>
<dbReference type="Proteomes" id="UP000005798">
    <property type="component" value="Unassembled WGS sequence"/>
</dbReference>
<dbReference type="InterPro" id="IPR000160">
    <property type="entry name" value="GGDEF_dom"/>
</dbReference>
<dbReference type="SMART" id="SM00267">
    <property type="entry name" value="GGDEF"/>
    <property type="match status" value="1"/>
</dbReference>
<dbReference type="InterPro" id="IPR029787">
    <property type="entry name" value="Nucleotide_cyclase"/>
</dbReference>
<dbReference type="AlphaFoldDB" id="B0N222"/>
<dbReference type="eggNOG" id="COG5001">
    <property type="taxonomic scope" value="Bacteria"/>
</dbReference>
<dbReference type="PANTHER" id="PTHR33121:SF70">
    <property type="entry name" value="SIGNALING PROTEIN YKOW"/>
    <property type="match status" value="1"/>
</dbReference>
<dbReference type="InterPro" id="IPR050706">
    <property type="entry name" value="Cyclic-di-GMP_PDE-like"/>
</dbReference>
<evidence type="ECO:0000313" key="4">
    <source>
        <dbReference type="Proteomes" id="UP000005798"/>
    </source>
</evidence>
<dbReference type="InterPro" id="IPR035919">
    <property type="entry name" value="EAL_sf"/>
</dbReference>
<dbReference type="InterPro" id="IPR013655">
    <property type="entry name" value="PAS_fold_3"/>
</dbReference>
<dbReference type="SMART" id="SM00052">
    <property type="entry name" value="EAL"/>
    <property type="match status" value="1"/>
</dbReference>
<dbReference type="CDD" id="cd01948">
    <property type="entry name" value="EAL"/>
    <property type="match status" value="1"/>
</dbReference>
<dbReference type="Gene3D" id="3.30.450.20">
    <property type="entry name" value="PAS domain"/>
    <property type="match status" value="3"/>
</dbReference>
<dbReference type="Pfam" id="PF00563">
    <property type="entry name" value="EAL"/>
    <property type="match status" value="1"/>
</dbReference>
<dbReference type="SUPFAM" id="SSF55073">
    <property type="entry name" value="Nucleotide cyclase"/>
    <property type="match status" value="1"/>
</dbReference>
<keyword evidence="4" id="KW-1185">Reference proteome</keyword>
<dbReference type="InterPro" id="IPR001633">
    <property type="entry name" value="EAL_dom"/>
</dbReference>
<dbReference type="SUPFAM" id="SSF55785">
    <property type="entry name" value="PYP-like sensor domain (PAS domain)"/>
    <property type="match status" value="3"/>
</dbReference>